<feature type="transmembrane region" description="Helical" evidence="7">
    <location>
        <begin position="396"/>
        <end position="417"/>
    </location>
</feature>
<evidence type="ECO:0000256" key="6">
    <source>
        <dbReference type="RuleBase" id="RU362091"/>
    </source>
</evidence>
<proteinExistence type="inferred from homology"/>
<feature type="transmembrane region" description="Helical" evidence="7">
    <location>
        <begin position="300"/>
        <end position="325"/>
    </location>
</feature>
<dbReference type="PANTHER" id="PTHR11819:SF195">
    <property type="entry name" value="SODIUM_GLUCOSE COTRANSPORTER 4"/>
    <property type="match status" value="1"/>
</dbReference>
<dbReference type="Gene3D" id="1.20.1730.10">
    <property type="entry name" value="Sodium/glucose cotransporter"/>
    <property type="match status" value="1"/>
</dbReference>
<evidence type="ECO:0000256" key="2">
    <source>
        <dbReference type="ARBA" id="ARBA00006434"/>
    </source>
</evidence>
<evidence type="ECO:0000256" key="7">
    <source>
        <dbReference type="SAM" id="Phobius"/>
    </source>
</evidence>
<comment type="similarity">
    <text evidence="2 6">Belongs to the sodium:solute symporter (SSF) (TC 2.A.21) family.</text>
</comment>
<evidence type="ECO:0000313" key="9">
    <source>
        <dbReference type="Proteomes" id="UP001310022"/>
    </source>
</evidence>
<feature type="transmembrane region" description="Helical" evidence="7">
    <location>
        <begin position="261"/>
        <end position="279"/>
    </location>
</feature>
<reference evidence="8 9" key="1">
    <citation type="submission" date="2021-12" db="EMBL/GenBank/DDBJ databases">
        <title>Genome sequencing of bacteria with rrn-lacking chromosome and rrn-plasmid.</title>
        <authorList>
            <person name="Anda M."/>
            <person name="Iwasaki W."/>
        </authorList>
    </citation>
    <scope>NUCLEOTIDE SEQUENCE [LARGE SCALE GENOMIC DNA]</scope>
    <source>
        <strain evidence="8 9">NBRC 15940</strain>
    </source>
</reference>
<organism evidence="8 9">
    <name type="scientific">Persicobacter diffluens</name>
    <dbReference type="NCBI Taxonomy" id="981"/>
    <lineage>
        <taxon>Bacteria</taxon>
        <taxon>Pseudomonadati</taxon>
        <taxon>Bacteroidota</taxon>
        <taxon>Cytophagia</taxon>
        <taxon>Cytophagales</taxon>
        <taxon>Persicobacteraceae</taxon>
        <taxon>Persicobacter</taxon>
    </lineage>
</organism>
<feature type="transmembrane region" description="Helical" evidence="7">
    <location>
        <begin position="100"/>
        <end position="117"/>
    </location>
</feature>
<keyword evidence="3 7" id="KW-0812">Transmembrane</keyword>
<feature type="transmembrane region" description="Helical" evidence="7">
    <location>
        <begin position="20"/>
        <end position="46"/>
    </location>
</feature>
<dbReference type="Proteomes" id="UP001310022">
    <property type="component" value="Unassembled WGS sequence"/>
</dbReference>
<feature type="transmembrane region" description="Helical" evidence="7">
    <location>
        <begin position="203"/>
        <end position="225"/>
    </location>
</feature>
<feature type="transmembrane region" description="Helical" evidence="7">
    <location>
        <begin position="432"/>
        <end position="450"/>
    </location>
</feature>
<evidence type="ECO:0000256" key="3">
    <source>
        <dbReference type="ARBA" id="ARBA00022692"/>
    </source>
</evidence>
<dbReference type="NCBIfam" id="TIGR00813">
    <property type="entry name" value="sss"/>
    <property type="match status" value="1"/>
</dbReference>
<dbReference type="Pfam" id="PF00474">
    <property type="entry name" value="SSF"/>
    <property type="match status" value="1"/>
</dbReference>
<feature type="transmembrane region" description="Helical" evidence="7">
    <location>
        <begin position="498"/>
        <end position="518"/>
    </location>
</feature>
<comment type="subcellular location">
    <subcellularLocation>
        <location evidence="1">Membrane</location>
        <topology evidence="1">Multi-pass membrane protein</topology>
    </subcellularLocation>
</comment>
<name>A0AAN4W3V1_9BACT</name>
<accession>A0AAN4W3V1</accession>
<evidence type="ECO:0000256" key="4">
    <source>
        <dbReference type="ARBA" id="ARBA00022989"/>
    </source>
</evidence>
<feature type="transmembrane region" description="Helical" evidence="7">
    <location>
        <begin position="355"/>
        <end position="384"/>
    </location>
</feature>
<dbReference type="InterPro" id="IPR001734">
    <property type="entry name" value="Na/solute_symporter"/>
</dbReference>
<feature type="transmembrane region" description="Helical" evidence="7">
    <location>
        <begin position="138"/>
        <end position="158"/>
    </location>
</feature>
<keyword evidence="5 7" id="KW-0472">Membrane</keyword>
<evidence type="ECO:0000313" key="8">
    <source>
        <dbReference type="EMBL" id="GJM64201.1"/>
    </source>
</evidence>
<evidence type="ECO:0000256" key="1">
    <source>
        <dbReference type="ARBA" id="ARBA00004141"/>
    </source>
</evidence>
<keyword evidence="9" id="KW-1185">Reference proteome</keyword>
<evidence type="ECO:0000256" key="5">
    <source>
        <dbReference type="ARBA" id="ARBA00023136"/>
    </source>
</evidence>
<dbReference type="AlphaFoldDB" id="A0AAN4W3V1"/>
<comment type="caution">
    <text evidence="8">The sequence shown here is derived from an EMBL/GenBank/DDBJ whole genome shotgun (WGS) entry which is preliminary data.</text>
</comment>
<dbReference type="PANTHER" id="PTHR11819">
    <property type="entry name" value="SOLUTE CARRIER FAMILY 5"/>
    <property type="match status" value="1"/>
</dbReference>
<dbReference type="EMBL" id="BQKE01000004">
    <property type="protein sequence ID" value="GJM64201.1"/>
    <property type="molecule type" value="Genomic_DNA"/>
</dbReference>
<dbReference type="InterPro" id="IPR038377">
    <property type="entry name" value="Na/Glc_symporter_sf"/>
</dbReference>
<dbReference type="PROSITE" id="PS50283">
    <property type="entry name" value="NA_SOLUT_SYMP_3"/>
    <property type="match status" value="1"/>
</dbReference>
<sequence length="599" mass="66310">MHLNGWIFIKYLKHFLFKFYIMEFLDWFVLGTFFILLIGIVIWVVMQKDETSEDYFLAGRNAGWIAIGTSIFASNIGSEHLVGLAGAGAANGMAMAHWEMQGWIILVLGWVFVPFYDRIKILTMPEYLEKRFSTSSRTFLSVISLVSYVLTKVAVTVYAGGVVFKEVFGIESFLGIDFFWIGAIGLVVITGLFTVFGGMKAVLYTSVLQTPILLIGSLAILFIGLDQLGGWGELMRICSEHTTPYGDPMTSLMRSSSDPDFPWTGVILGSAIIGFWYWCTDQYIVQRVLSGKDVKNARRGTIFGAYLKLLPIFIFLIPGMIAFALHQKGLLNLTSADAAFSIMVSNILPVGLKGVVVGGIIAALMSSLASLFNSSAMLFTVDFYQKIKPDAPEKELVTIGRIATVVIVILGVLWIPVMKSIGSVLYAYLQDVQSLLAPGIAAVFLLGVLWRKTTAQASITGLVTGFVIGMSRLGLKVFADALDQNGIVYQVMVAPNWLHFEIALFFLILAVMIIVTFATHGDNYSLETEEEEYLEQGEGQVVLSSPAGTKQKLKPGRGLTVWDSSPEQKEENRKTWDKWDVVHSIVIVAITLFIYIYFF</sequence>
<protein>
    <submittedName>
        <fullName evidence="8">Solute:sodium symporter family transporter</fullName>
    </submittedName>
</protein>
<feature type="transmembrane region" description="Helical" evidence="7">
    <location>
        <begin position="178"/>
        <end position="196"/>
    </location>
</feature>
<dbReference type="CDD" id="cd10329">
    <property type="entry name" value="SLC5sbd_SGLT1-like"/>
    <property type="match status" value="1"/>
</dbReference>
<dbReference type="GO" id="GO:0005412">
    <property type="term" value="F:D-glucose:sodium symporter activity"/>
    <property type="evidence" value="ECO:0007669"/>
    <property type="project" value="TreeGrafter"/>
</dbReference>
<feature type="transmembrane region" description="Helical" evidence="7">
    <location>
        <begin position="579"/>
        <end position="598"/>
    </location>
</feature>
<keyword evidence="4 7" id="KW-1133">Transmembrane helix</keyword>
<dbReference type="GO" id="GO:0005886">
    <property type="term" value="C:plasma membrane"/>
    <property type="evidence" value="ECO:0007669"/>
    <property type="project" value="TreeGrafter"/>
</dbReference>
<gene>
    <name evidence="8" type="ORF">PEDI_47530</name>
</gene>